<evidence type="ECO:0000256" key="5">
    <source>
        <dbReference type="ARBA" id="ARBA00022679"/>
    </source>
</evidence>
<dbReference type="GO" id="GO:0000287">
    <property type="term" value="F:magnesium ion binding"/>
    <property type="evidence" value="ECO:0007669"/>
    <property type="project" value="InterPro"/>
</dbReference>
<keyword evidence="10" id="KW-0460">Magnesium</keyword>
<dbReference type="AlphaFoldDB" id="A0A2K3P3U5"/>
<protein>
    <recommendedName>
        <fullName evidence="4">inositol-1,3,4-trisphosphate 5/6-kinase</fullName>
        <ecNumber evidence="4">2.7.1.159</ecNumber>
    </recommendedName>
</protein>
<evidence type="ECO:0000256" key="10">
    <source>
        <dbReference type="ARBA" id="ARBA00022842"/>
    </source>
</evidence>
<evidence type="ECO:0000256" key="7">
    <source>
        <dbReference type="ARBA" id="ARBA00022741"/>
    </source>
</evidence>
<dbReference type="EC" id="2.7.1.159" evidence="4"/>
<accession>A0A2K3P3U5</accession>
<evidence type="ECO:0000256" key="6">
    <source>
        <dbReference type="ARBA" id="ARBA00022723"/>
    </source>
</evidence>
<sequence>MAGYGEGSDPLWIYCKQSSLVSATSSSHDSNFNCCARAITLKSEPSTPNFLKHKHPEVTILDPPDAIQHLLNRQSMLQNVAELNLSDCHGKVGVPQQLVITKNPSTIIDEVTKAGMKLPLVAKPLVVDGSAKSHELCIAYDEVSLSKLEPPLVLQEFVNHGGLLFKIYIVGETIKVVRRFSLPNVSKHELLDVDGLFRLPRVSCAAASADDADLDPNIAEHPPRPLLERLARDLRCRLQDNSSFLHFRALHTLKLPLRYGKMPEYEHIFIDFLLSLVQNKCKKRDDELHIFTDCVHAISCWKEASLWNSLEHHFHQAGSFSSITFGTLATLDDTKKSSFAAILWSIWRTRNKCIWENKQPNPILTCRIAMDLIHDYECCRNILEILRF</sequence>
<keyword evidence="9" id="KW-0067">ATP-binding</keyword>
<comment type="similarity">
    <text evidence="2">Belongs to the ITPK1 family.</text>
</comment>
<keyword evidence="8 12" id="KW-0418">Kinase</keyword>
<gene>
    <name evidence="12" type="ORF">L195_g006527</name>
</gene>
<dbReference type="InterPro" id="IPR040464">
    <property type="entry name" value="InsP(3)kin_ATP-grasp"/>
</dbReference>
<evidence type="ECO:0000256" key="2">
    <source>
        <dbReference type="ARBA" id="ARBA00009601"/>
    </source>
</evidence>
<comment type="subunit">
    <text evidence="3">Monomer.</text>
</comment>
<dbReference type="GO" id="GO:0005737">
    <property type="term" value="C:cytoplasm"/>
    <property type="evidence" value="ECO:0007669"/>
    <property type="project" value="TreeGrafter"/>
</dbReference>
<dbReference type="Pfam" id="PF05770">
    <property type="entry name" value="Ins134_P3_kin"/>
    <property type="match status" value="1"/>
</dbReference>
<comment type="caution">
    <text evidence="12">The sequence shown here is derived from an EMBL/GenBank/DDBJ whole genome shotgun (WGS) entry which is preliminary data.</text>
</comment>
<dbReference type="PANTHER" id="PTHR14217:SF19">
    <property type="entry name" value="INOSITOL-TETRAKISPHOSPHATE 1-KINASE 2"/>
    <property type="match status" value="1"/>
</dbReference>
<dbReference type="GO" id="GO:0052726">
    <property type="term" value="F:inositol-1,3,4-trisphosphate 5-kinase activity"/>
    <property type="evidence" value="ECO:0007669"/>
    <property type="project" value="InterPro"/>
</dbReference>
<feature type="domain" description="Inositol 1,3,4-trisphosphate 5/6-kinase ATP-grasp" evidence="11">
    <location>
        <begin position="89"/>
        <end position="238"/>
    </location>
</feature>
<dbReference type="Proteomes" id="UP000236291">
    <property type="component" value="Unassembled WGS sequence"/>
</dbReference>
<dbReference type="GO" id="GO:0032957">
    <property type="term" value="P:inositol trisphosphate metabolic process"/>
    <property type="evidence" value="ECO:0007669"/>
    <property type="project" value="InterPro"/>
</dbReference>
<dbReference type="InterPro" id="IPR008656">
    <property type="entry name" value="Inositol_tetrakis-P_1-kinase"/>
</dbReference>
<organism evidence="12 13">
    <name type="scientific">Trifolium pratense</name>
    <name type="common">Red clover</name>
    <dbReference type="NCBI Taxonomy" id="57577"/>
    <lineage>
        <taxon>Eukaryota</taxon>
        <taxon>Viridiplantae</taxon>
        <taxon>Streptophyta</taxon>
        <taxon>Embryophyta</taxon>
        <taxon>Tracheophyta</taxon>
        <taxon>Spermatophyta</taxon>
        <taxon>Magnoliopsida</taxon>
        <taxon>eudicotyledons</taxon>
        <taxon>Gunneridae</taxon>
        <taxon>Pentapetalae</taxon>
        <taxon>rosids</taxon>
        <taxon>fabids</taxon>
        <taxon>Fabales</taxon>
        <taxon>Fabaceae</taxon>
        <taxon>Papilionoideae</taxon>
        <taxon>50 kb inversion clade</taxon>
        <taxon>NPAAA clade</taxon>
        <taxon>Hologalegina</taxon>
        <taxon>IRL clade</taxon>
        <taxon>Trifolieae</taxon>
        <taxon>Trifolium</taxon>
    </lineage>
</organism>
<evidence type="ECO:0000313" key="12">
    <source>
        <dbReference type="EMBL" id="PNY09965.1"/>
    </source>
</evidence>
<keyword evidence="6" id="KW-0479">Metal-binding</keyword>
<evidence type="ECO:0000256" key="4">
    <source>
        <dbReference type="ARBA" id="ARBA00012017"/>
    </source>
</evidence>
<comment type="cofactor">
    <cofactor evidence="1">
        <name>Mg(2+)</name>
        <dbReference type="ChEBI" id="CHEBI:18420"/>
    </cofactor>
</comment>
<dbReference type="PANTHER" id="PTHR14217">
    <property type="entry name" value="INOSITOL-TETRAKISPHOSPHATE 1-KINASE"/>
    <property type="match status" value="1"/>
</dbReference>
<name>A0A2K3P3U5_TRIPR</name>
<dbReference type="STRING" id="57577.A0A2K3P3U5"/>
<evidence type="ECO:0000313" key="13">
    <source>
        <dbReference type="Proteomes" id="UP000236291"/>
    </source>
</evidence>
<dbReference type="GO" id="GO:0005524">
    <property type="term" value="F:ATP binding"/>
    <property type="evidence" value="ECO:0007669"/>
    <property type="project" value="UniProtKB-KW"/>
</dbReference>
<evidence type="ECO:0000256" key="9">
    <source>
        <dbReference type="ARBA" id="ARBA00022840"/>
    </source>
</evidence>
<dbReference type="GO" id="GO:0047325">
    <property type="term" value="F:inositol-3,4,5,6-tetrakisphosphate 1-kinase activity"/>
    <property type="evidence" value="ECO:0007669"/>
    <property type="project" value="InterPro"/>
</dbReference>
<dbReference type="EMBL" id="ASHM01003495">
    <property type="protein sequence ID" value="PNY09965.1"/>
    <property type="molecule type" value="Genomic_DNA"/>
</dbReference>
<reference evidence="12 13" key="1">
    <citation type="journal article" date="2014" name="Am. J. Bot.">
        <title>Genome assembly and annotation for red clover (Trifolium pratense; Fabaceae).</title>
        <authorList>
            <person name="Istvanek J."/>
            <person name="Jaros M."/>
            <person name="Krenek A."/>
            <person name="Repkova J."/>
        </authorList>
    </citation>
    <scope>NUCLEOTIDE SEQUENCE [LARGE SCALE GENOMIC DNA]</scope>
    <source>
        <strain evidence="13">cv. Tatra</strain>
        <tissue evidence="12">Young leaves</tissue>
    </source>
</reference>
<evidence type="ECO:0000259" key="11">
    <source>
        <dbReference type="Pfam" id="PF05770"/>
    </source>
</evidence>
<dbReference type="Gene3D" id="3.30.470.20">
    <property type="entry name" value="ATP-grasp fold, B domain"/>
    <property type="match status" value="1"/>
</dbReference>
<keyword evidence="7" id="KW-0547">Nucleotide-binding</keyword>
<evidence type="ECO:0000256" key="8">
    <source>
        <dbReference type="ARBA" id="ARBA00022777"/>
    </source>
</evidence>
<dbReference type="GO" id="GO:0052725">
    <property type="term" value="F:inositol-1,3,4-trisphosphate 6-kinase activity"/>
    <property type="evidence" value="ECO:0007669"/>
    <property type="project" value="InterPro"/>
</dbReference>
<proteinExistence type="inferred from homology"/>
<reference evidence="12 13" key="2">
    <citation type="journal article" date="2017" name="Front. Plant Sci.">
        <title>Gene Classification and Mining of Molecular Markers Useful in Red Clover (Trifolium pratense) Breeding.</title>
        <authorList>
            <person name="Istvanek J."/>
            <person name="Dluhosova J."/>
            <person name="Dluhos P."/>
            <person name="Patkova L."/>
            <person name="Nedelnik J."/>
            <person name="Repkova J."/>
        </authorList>
    </citation>
    <scope>NUCLEOTIDE SEQUENCE [LARGE SCALE GENOMIC DNA]</scope>
    <source>
        <strain evidence="13">cv. Tatra</strain>
        <tissue evidence="12">Young leaves</tissue>
    </source>
</reference>
<evidence type="ECO:0000256" key="3">
    <source>
        <dbReference type="ARBA" id="ARBA00011245"/>
    </source>
</evidence>
<evidence type="ECO:0000256" key="1">
    <source>
        <dbReference type="ARBA" id="ARBA00001946"/>
    </source>
</evidence>
<keyword evidence="5" id="KW-0808">Transferase</keyword>